<accession>A0AAW4WYN4</accession>
<comment type="similarity">
    <text evidence="2">Belongs to the zinc-containing alcohol dehydrogenase family.</text>
</comment>
<dbReference type="Pfam" id="PF08240">
    <property type="entry name" value="ADH_N"/>
    <property type="match status" value="1"/>
</dbReference>
<dbReference type="PANTHER" id="PTHR43161:SF26">
    <property type="entry name" value="GALACTITOL 1-PHOSPHATE 5-DEHYDROGENASE"/>
    <property type="match status" value="1"/>
</dbReference>
<name>A0AAW4WYN4_9FIRM</name>
<dbReference type="InterPro" id="IPR020843">
    <property type="entry name" value="ER"/>
</dbReference>
<evidence type="ECO:0000256" key="2">
    <source>
        <dbReference type="ARBA" id="ARBA00008072"/>
    </source>
</evidence>
<dbReference type="CDD" id="cd08233">
    <property type="entry name" value="butanediol_DH_like"/>
    <property type="match status" value="1"/>
</dbReference>
<evidence type="ECO:0000313" key="7">
    <source>
        <dbReference type="EMBL" id="MCC3144082.1"/>
    </source>
</evidence>
<evidence type="ECO:0000256" key="1">
    <source>
        <dbReference type="ARBA" id="ARBA00001947"/>
    </source>
</evidence>
<reference evidence="7 8" key="1">
    <citation type="submission" date="2021-10" db="EMBL/GenBank/DDBJ databases">
        <authorList>
            <person name="Grouzdev D.S."/>
            <person name="Pantiukh K.S."/>
            <person name="Krutkina M.S."/>
        </authorList>
    </citation>
    <scope>NUCLEOTIDE SEQUENCE [LARGE SCALE GENOMIC DNA]</scope>
    <source>
        <strain evidence="7 8">Z-7514</strain>
    </source>
</reference>
<dbReference type="Pfam" id="PF00107">
    <property type="entry name" value="ADH_zinc_N"/>
    <property type="match status" value="1"/>
</dbReference>
<evidence type="ECO:0000256" key="5">
    <source>
        <dbReference type="ARBA" id="ARBA00023002"/>
    </source>
</evidence>
<dbReference type="GO" id="GO:0000721">
    <property type="term" value="F:(R,R)-butanediol dehydrogenase activity"/>
    <property type="evidence" value="ECO:0007669"/>
    <property type="project" value="TreeGrafter"/>
</dbReference>
<evidence type="ECO:0000256" key="3">
    <source>
        <dbReference type="ARBA" id="ARBA00022723"/>
    </source>
</evidence>
<dbReference type="SMART" id="SM00829">
    <property type="entry name" value="PKS_ER"/>
    <property type="match status" value="1"/>
</dbReference>
<dbReference type="PANTHER" id="PTHR43161">
    <property type="entry name" value="SORBITOL DEHYDROGENASE"/>
    <property type="match status" value="1"/>
</dbReference>
<dbReference type="EMBL" id="JAJFAT010000002">
    <property type="protein sequence ID" value="MCC3144082.1"/>
    <property type="molecule type" value="Genomic_DNA"/>
</dbReference>
<dbReference type="InterPro" id="IPR011032">
    <property type="entry name" value="GroES-like_sf"/>
</dbReference>
<sequence length="357" mass="38631">MAKTMKAALWYGPKDIRIEDVEIPKIEAGQVKIKVEWCGICGSDLHEFMVGPIFIPKGAKHPLTKKEAPIIMGHEFAGEVVEKSDDVDHLNIGDKVTLEPIVACGECPNCKKGYYNICEKLGFHGLAGGGGGLAEYTTFDAKFVHKLPEGVSTKEGALIEPIAVAVHSLRRAKFLQGETAIVTGAGPIGLSTILSLKAAGAQEVISVEIAEARKKFALEFGADYVLDPNEVDVLEEVNKLTDDKGVDVGFETTGVQAGFETVVAATARRGRIVVTSIWEEAVEFNLNNLVLTEKEIKGTIAYSEGVFPAVISMIQDGRIKASKMITEEIKLDDLVDKGFEELMAHKDKHVKIIVTPS</sequence>
<dbReference type="AlphaFoldDB" id="A0AAW4WYN4"/>
<feature type="domain" description="Enoyl reductase (ER)" evidence="6">
    <location>
        <begin position="12"/>
        <end position="354"/>
    </location>
</feature>
<dbReference type="InterPro" id="IPR013154">
    <property type="entry name" value="ADH-like_N"/>
</dbReference>
<comment type="caution">
    <text evidence="7">The sequence shown here is derived from an EMBL/GenBank/DDBJ whole genome shotgun (WGS) entry which is preliminary data.</text>
</comment>
<organism evidence="7 8">
    <name type="scientific">Halanaerobium polyolivorans</name>
    <dbReference type="NCBI Taxonomy" id="2886943"/>
    <lineage>
        <taxon>Bacteria</taxon>
        <taxon>Bacillati</taxon>
        <taxon>Bacillota</taxon>
        <taxon>Clostridia</taxon>
        <taxon>Halanaerobiales</taxon>
        <taxon>Halanaerobiaceae</taxon>
        <taxon>Halanaerobium</taxon>
    </lineage>
</organism>
<comment type="cofactor">
    <cofactor evidence="1">
        <name>Zn(2+)</name>
        <dbReference type="ChEBI" id="CHEBI:29105"/>
    </cofactor>
</comment>
<dbReference type="Proteomes" id="UP001199296">
    <property type="component" value="Unassembled WGS sequence"/>
</dbReference>
<dbReference type="GO" id="GO:0046872">
    <property type="term" value="F:metal ion binding"/>
    <property type="evidence" value="ECO:0007669"/>
    <property type="project" value="UniProtKB-KW"/>
</dbReference>
<keyword evidence="8" id="KW-1185">Reference proteome</keyword>
<dbReference type="InterPro" id="IPR013149">
    <property type="entry name" value="ADH-like_C"/>
</dbReference>
<dbReference type="SUPFAM" id="SSF51735">
    <property type="entry name" value="NAD(P)-binding Rossmann-fold domains"/>
    <property type="match status" value="1"/>
</dbReference>
<evidence type="ECO:0000256" key="4">
    <source>
        <dbReference type="ARBA" id="ARBA00022833"/>
    </source>
</evidence>
<dbReference type="InterPro" id="IPR036291">
    <property type="entry name" value="NAD(P)-bd_dom_sf"/>
</dbReference>
<dbReference type="Gene3D" id="3.40.50.720">
    <property type="entry name" value="NAD(P)-binding Rossmann-like Domain"/>
    <property type="match status" value="1"/>
</dbReference>
<keyword evidence="5" id="KW-0560">Oxidoreductase</keyword>
<dbReference type="SUPFAM" id="SSF50129">
    <property type="entry name" value="GroES-like"/>
    <property type="match status" value="1"/>
</dbReference>
<evidence type="ECO:0000313" key="8">
    <source>
        <dbReference type="Proteomes" id="UP001199296"/>
    </source>
</evidence>
<keyword evidence="3" id="KW-0479">Metal-binding</keyword>
<keyword evidence="4" id="KW-0862">Zinc</keyword>
<gene>
    <name evidence="7" type="ORF">LJ207_01965</name>
</gene>
<proteinExistence type="inferred from homology"/>
<dbReference type="Gene3D" id="3.90.180.10">
    <property type="entry name" value="Medium-chain alcohol dehydrogenases, catalytic domain"/>
    <property type="match status" value="1"/>
</dbReference>
<evidence type="ECO:0000259" key="6">
    <source>
        <dbReference type="SMART" id="SM00829"/>
    </source>
</evidence>
<protein>
    <submittedName>
        <fullName evidence="7">2,3-butanediol dehydrogenase</fullName>
    </submittedName>
</protein>